<evidence type="ECO:0000313" key="4">
    <source>
        <dbReference type="Proteomes" id="UP000216024"/>
    </source>
</evidence>
<evidence type="ECO:0000259" key="2">
    <source>
        <dbReference type="Pfam" id="PF13581"/>
    </source>
</evidence>
<evidence type="ECO:0000256" key="1">
    <source>
        <dbReference type="ARBA" id="ARBA00022527"/>
    </source>
</evidence>
<keyword evidence="1" id="KW-0723">Serine/threonine-protein kinase</keyword>
<comment type="caution">
    <text evidence="3">The sequence shown here is derived from an EMBL/GenBank/DDBJ whole genome shotgun (WGS) entry which is preliminary data.</text>
</comment>
<dbReference type="InterPro" id="IPR003594">
    <property type="entry name" value="HATPase_dom"/>
</dbReference>
<keyword evidence="3" id="KW-0808">Transferase</keyword>
<accession>A0A267MHS3</accession>
<dbReference type="AlphaFoldDB" id="A0A267MHS3"/>
<proteinExistence type="predicted"/>
<dbReference type="Proteomes" id="UP000216024">
    <property type="component" value="Unassembled WGS sequence"/>
</dbReference>
<feature type="domain" description="Histidine kinase/HSP90-like ATPase" evidence="2">
    <location>
        <begin position="9"/>
        <end position="135"/>
    </location>
</feature>
<keyword evidence="3" id="KW-0418">Kinase</keyword>
<dbReference type="CDD" id="cd16936">
    <property type="entry name" value="HATPase_RsbW-like"/>
    <property type="match status" value="1"/>
</dbReference>
<sequence length="141" mass="15706">MSDVFTISVPSKAEYVNVVRLTTSAVASRMGFNIEEIEDIKVAVAEACTNAIKYGKYSCNEKDLENFNIKYCVEYDKMIVEIQDNGKGFCTEDIEEPDLTSPKEGGLGIFIIRSLMDEVDIISAPEKGTIIKMIKYLGDDI</sequence>
<dbReference type="OrthoDB" id="9798941at2"/>
<dbReference type="Gene3D" id="3.30.565.10">
    <property type="entry name" value="Histidine kinase-like ATPase, C-terminal domain"/>
    <property type="match status" value="1"/>
</dbReference>
<dbReference type="RefSeq" id="WP_095134555.1">
    <property type="nucleotide sequence ID" value="NZ_NIBG01000015.1"/>
</dbReference>
<protein>
    <submittedName>
        <fullName evidence="3">Histidine kinase</fullName>
    </submittedName>
</protein>
<reference evidence="3 4" key="1">
    <citation type="submission" date="2017-06" db="EMBL/GenBank/DDBJ databases">
        <title>Draft genome sequence of anaerobic fermentative bacterium Anaeromicrobium sediminis DY2726D isolated from West Pacific Ocean sediments.</title>
        <authorList>
            <person name="Zeng X."/>
        </authorList>
    </citation>
    <scope>NUCLEOTIDE SEQUENCE [LARGE SCALE GENOMIC DNA]</scope>
    <source>
        <strain evidence="3 4">DY2726D</strain>
    </source>
</reference>
<dbReference type="InterPro" id="IPR036890">
    <property type="entry name" value="HATPase_C_sf"/>
</dbReference>
<keyword evidence="4" id="KW-1185">Reference proteome</keyword>
<evidence type="ECO:0000313" key="3">
    <source>
        <dbReference type="EMBL" id="PAB58425.1"/>
    </source>
</evidence>
<gene>
    <name evidence="3" type="ORF">CCE28_15045</name>
</gene>
<dbReference type="GO" id="GO:0004674">
    <property type="term" value="F:protein serine/threonine kinase activity"/>
    <property type="evidence" value="ECO:0007669"/>
    <property type="project" value="UniProtKB-KW"/>
</dbReference>
<organism evidence="3 4">
    <name type="scientific">Anaeromicrobium sediminis</name>
    <dbReference type="NCBI Taxonomy" id="1478221"/>
    <lineage>
        <taxon>Bacteria</taxon>
        <taxon>Bacillati</taxon>
        <taxon>Bacillota</taxon>
        <taxon>Clostridia</taxon>
        <taxon>Peptostreptococcales</taxon>
        <taxon>Thermotaleaceae</taxon>
        <taxon>Anaeromicrobium</taxon>
    </lineage>
</organism>
<dbReference type="EMBL" id="NIBG01000015">
    <property type="protein sequence ID" value="PAB58425.1"/>
    <property type="molecule type" value="Genomic_DNA"/>
</dbReference>
<dbReference type="InterPro" id="IPR050267">
    <property type="entry name" value="Anti-sigma-factor_SerPK"/>
</dbReference>
<dbReference type="Pfam" id="PF13581">
    <property type="entry name" value="HATPase_c_2"/>
    <property type="match status" value="1"/>
</dbReference>
<dbReference type="PANTHER" id="PTHR35526">
    <property type="entry name" value="ANTI-SIGMA-F FACTOR RSBW-RELATED"/>
    <property type="match status" value="1"/>
</dbReference>
<dbReference type="PANTHER" id="PTHR35526:SF3">
    <property type="entry name" value="ANTI-SIGMA-F FACTOR RSBW"/>
    <property type="match status" value="1"/>
</dbReference>
<name>A0A267MHS3_9FIRM</name>
<dbReference type="SUPFAM" id="SSF55874">
    <property type="entry name" value="ATPase domain of HSP90 chaperone/DNA topoisomerase II/histidine kinase"/>
    <property type="match status" value="1"/>
</dbReference>